<dbReference type="Gene3D" id="3.90.850.10">
    <property type="entry name" value="Fumarylacetoacetase-like, C-terminal domain"/>
    <property type="match status" value="1"/>
</dbReference>
<protein>
    <submittedName>
        <fullName evidence="1">Uncharacterized protein</fullName>
    </submittedName>
</protein>
<gene>
    <name evidence="1" type="ORF">METZ01_LOCUS69766</name>
</gene>
<dbReference type="GO" id="GO:0005737">
    <property type="term" value="C:cytoplasm"/>
    <property type="evidence" value="ECO:0007669"/>
    <property type="project" value="TreeGrafter"/>
</dbReference>
<dbReference type="PANTHER" id="PTHR30143">
    <property type="entry name" value="ACID HYDRATASE"/>
    <property type="match status" value="1"/>
</dbReference>
<dbReference type="InterPro" id="IPR036663">
    <property type="entry name" value="Fumarylacetoacetase_C_sf"/>
</dbReference>
<proteinExistence type="predicted"/>
<dbReference type="GO" id="GO:0008684">
    <property type="term" value="F:2-oxopent-4-enoate hydratase activity"/>
    <property type="evidence" value="ECO:0007669"/>
    <property type="project" value="TreeGrafter"/>
</dbReference>
<reference evidence="1" key="1">
    <citation type="submission" date="2018-05" db="EMBL/GenBank/DDBJ databases">
        <authorList>
            <person name="Lanie J.A."/>
            <person name="Ng W.-L."/>
            <person name="Kazmierczak K.M."/>
            <person name="Andrzejewski T.M."/>
            <person name="Davidsen T.M."/>
            <person name="Wayne K.J."/>
            <person name="Tettelin H."/>
            <person name="Glass J.I."/>
            <person name="Rusch D."/>
            <person name="Podicherti R."/>
            <person name="Tsui H.-C.T."/>
            <person name="Winkler M.E."/>
        </authorList>
    </citation>
    <scope>NUCLEOTIDE SEQUENCE</scope>
</reference>
<sequence>MGTKVSDLKLERAGKKLFEEFQSRNEFTVMMGEDSPSNIEEAYSIQEIYMDLKAKDSGGYCGYKIAYTTKVMQERVGATEPVYGRILANGLNRSPTVLKAS</sequence>
<dbReference type="InterPro" id="IPR050772">
    <property type="entry name" value="Hydratase-Decarb/MhpD_sf"/>
</dbReference>
<dbReference type="PANTHER" id="PTHR30143:SF0">
    <property type="entry name" value="2-KETO-4-PENTENOATE HYDRATASE"/>
    <property type="match status" value="1"/>
</dbReference>
<name>A0A381TLF0_9ZZZZ</name>
<feature type="non-terminal residue" evidence="1">
    <location>
        <position position="101"/>
    </location>
</feature>
<dbReference type="AlphaFoldDB" id="A0A381TLF0"/>
<organism evidence="1">
    <name type="scientific">marine metagenome</name>
    <dbReference type="NCBI Taxonomy" id="408172"/>
    <lineage>
        <taxon>unclassified sequences</taxon>
        <taxon>metagenomes</taxon>
        <taxon>ecological metagenomes</taxon>
    </lineage>
</organism>
<dbReference type="EMBL" id="UINC01004797">
    <property type="protein sequence ID" value="SVA16912.1"/>
    <property type="molecule type" value="Genomic_DNA"/>
</dbReference>
<evidence type="ECO:0000313" key="1">
    <source>
        <dbReference type="EMBL" id="SVA16912.1"/>
    </source>
</evidence>
<dbReference type="SUPFAM" id="SSF56529">
    <property type="entry name" value="FAH"/>
    <property type="match status" value="1"/>
</dbReference>
<accession>A0A381TLF0</accession>